<feature type="transmembrane region" description="Helical" evidence="1">
    <location>
        <begin position="171"/>
        <end position="190"/>
    </location>
</feature>
<dbReference type="EMBL" id="JBFXLU010000083">
    <property type="protein sequence ID" value="KAL2844132.1"/>
    <property type="molecule type" value="Genomic_DNA"/>
</dbReference>
<proteinExistence type="predicted"/>
<protein>
    <submittedName>
        <fullName evidence="2">Uncharacterized protein</fullName>
    </submittedName>
</protein>
<evidence type="ECO:0000313" key="3">
    <source>
        <dbReference type="Proteomes" id="UP001610446"/>
    </source>
</evidence>
<evidence type="ECO:0000256" key="1">
    <source>
        <dbReference type="SAM" id="Phobius"/>
    </source>
</evidence>
<reference evidence="2 3" key="1">
    <citation type="submission" date="2024-07" db="EMBL/GenBank/DDBJ databases">
        <title>Section-level genome sequencing and comparative genomics of Aspergillus sections Usti and Cavernicolus.</title>
        <authorList>
            <consortium name="Lawrence Berkeley National Laboratory"/>
            <person name="Nybo J.L."/>
            <person name="Vesth T.C."/>
            <person name="Theobald S."/>
            <person name="Frisvad J.C."/>
            <person name="Larsen T.O."/>
            <person name="Kjaerboelling I."/>
            <person name="Rothschild-Mancinelli K."/>
            <person name="Lyhne E.K."/>
            <person name="Kogle M.E."/>
            <person name="Barry K."/>
            <person name="Clum A."/>
            <person name="Na H."/>
            <person name="Ledsgaard L."/>
            <person name="Lin J."/>
            <person name="Lipzen A."/>
            <person name="Kuo A."/>
            <person name="Riley R."/>
            <person name="Mondo S."/>
            <person name="Labutti K."/>
            <person name="Haridas S."/>
            <person name="Pangalinan J."/>
            <person name="Salamov A.A."/>
            <person name="Simmons B.A."/>
            <person name="Magnuson J.K."/>
            <person name="Chen J."/>
            <person name="Drula E."/>
            <person name="Henrissat B."/>
            <person name="Wiebenga A."/>
            <person name="Lubbers R.J."/>
            <person name="Gomes A.C."/>
            <person name="Makela M.R."/>
            <person name="Stajich J."/>
            <person name="Grigoriev I.V."/>
            <person name="Mortensen U.H."/>
            <person name="De Vries R.P."/>
            <person name="Baker S.E."/>
            <person name="Andersen M.R."/>
        </authorList>
    </citation>
    <scope>NUCLEOTIDE SEQUENCE [LARGE SCALE GENOMIC DNA]</scope>
    <source>
        <strain evidence="2 3">CBS 123904</strain>
    </source>
</reference>
<dbReference type="Proteomes" id="UP001610446">
    <property type="component" value="Unassembled WGS sequence"/>
</dbReference>
<feature type="transmembrane region" description="Helical" evidence="1">
    <location>
        <begin position="93"/>
        <end position="114"/>
    </location>
</feature>
<keyword evidence="1" id="KW-0472">Membrane</keyword>
<evidence type="ECO:0000313" key="2">
    <source>
        <dbReference type="EMBL" id="KAL2844132.1"/>
    </source>
</evidence>
<keyword evidence="1" id="KW-1133">Transmembrane helix</keyword>
<feature type="transmembrane region" description="Helical" evidence="1">
    <location>
        <begin position="57"/>
        <end position="81"/>
    </location>
</feature>
<accession>A0ABR4JVQ6</accession>
<gene>
    <name evidence="2" type="ORF">BJY01DRAFT_248256</name>
</gene>
<sequence length="223" mass="25011">MSSSDTPNSLRIILSLFTAVSFRPSAVPHLVQTRKHQRLARLYVAESDRRHRTVYNLSALCISSLSRLGLVWLLFLALFTLTIKYAKTTKPAFMRASIILYSLYFTLSLLPIFLDLTTSIFNESRTEAAVLAHDIFMGVHMLGVHPTVLIPTIFSIAFQLWTVFKNPSPGLSLLGLAIQVVVFALVAVSWQGCMVVPDSWTEKPDDDDDADTVTFLEWYKNVG</sequence>
<organism evidence="2 3">
    <name type="scientific">Aspergillus pseudoustus</name>
    <dbReference type="NCBI Taxonomy" id="1810923"/>
    <lineage>
        <taxon>Eukaryota</taxon>
        <taxon>Fungi</taxon>
        <taxon>Dikarya</taxon>
        <taxon>Ascomycota</taxon>
        <taxon>Pezizomycotina</taxon>
        <taxon>Eurotiomycetes</taxon>
        <taxon>Eurotiomycetidae</taxon>
        <taxon>Eurotiales</taxon>
        <taxon>Aspergillaceae</taxon>
        <taxon>Aspergillus</taxon>
        <taxon>Aspergillus subgen. Nidulantes</taxon>
    </lineage>
</organism>
<name>A0ABR4JVQ6_9EURO</name>
<keyword evidence="3" id="KW-1185">Reference proteome</keyword>
<comment type="caution">
    <text evidence="2">The sequence shown here is derived from an EMBL/GenBank/DDBJ whole genome shotgun (WGS) entry which is preliminary data.</text>
</comment>
<keyword evidence="1" id="KW-0812">Transmembrane</keyword>
<feature type="transmembrane region" description="Helical" evidence="1">
    <location>
        <begin position="144"/>
        <end position="164"/>
    </location>
</feature>